<evidence type="ECO:0000313" key="5">
    <source>
        <dbReference type="EMBL" id="MCS2793391.1"/>
    </source>
</evidence>
<evidence type="ECO:0000256" key="3">
    <source>
        <dbReference type="SAM" id="SignalP"/>
    </source>
</evidence>
<organism evidence="5 6">
    <name type="scientific">Bacteroides faecis</name>
    <dbReference type="NCBI Taxonomy" id="674529"/>
    <lineage>
        <taxon>Bacteria</taxon>
        <taxon>Pseudomonadati</taxon>
        <taxon>Bacteroidota</taxon>
        <taxon>Bacteroidia</taxon>
        <taxon>Bacteroidales</taxon>
        <taxon>Bacteroidaceae</taxon>
        <taxon>Bacteroides</taxon>
    </lineage>
</organism>
<dbReference type="SUPFAM" id="SSF56935">
    <property type="entry name" value="Porins"/>
    <property type="match status" value="1"/>
</dbReference>
<accession>A0AAW5NXP5</accession>
<dbReference type="PANTHER" id="PTHR30069:SF29">
    <property type="entry name" value="HEMOGLOBIN AND HEMOGLOBIN-HAPTOGLOBIN-BINDING PROTEIN 1-RELATED"/>
    <property type="match status" value="1"/>
</dbReference>
<dbReference type="InterPro" id="IPR037066">
    <property type="entry name" value="Plug_dom_sf"/>
</dbReference>
<comment type="subcellular location">
    <subcellularLocation>
        <location evidence="2">Cell outer membrane</location>
        <topology evidence="2">Multi-pass membrane protein</topology>
    </subcellularLocation>
</comment>
<feature type="domain" description="TonB-dependent receptor plug" evidence="4">
    <location>
        <begin position="120"/>
        <end position="243"/>
    </location>
</feature>
<dbReference type="PANTHER" id="PTHR30069">
    <property type="entry name" value="TONB-DEPENDENT OUTER MEMBRANE RECEPTOR"/>
    <property type="match status" value="1"/>
</dbReference>
<keyword evidence="2" id="KW-0998">Cell outer membrane</keyword>
<evidence type="ECO:0000256" key="2">
    <source>
        <dbReference type="PROSITE-ProRule" id="PRU01360"/>
    </source>
</evidence>
<dbReference type="EMBL" id="JANUTS010000001">
    <property type="protein sequence ID" value="MCS2793391.1"/>
    <property type="molecule type" value="Genomic_DNA"/>
</dbReference>
<dbReference type="PROSITE" id="PS52016">
    <property type="entry name" value="TONB_DEPENDENT_REC_3"/>
    <property type="match status" value="1"/>
</dbReference>
<dbReference type="InterPro" id="IPR008969">
    <property type="entry name" value="CarboxyPept-like_regulatory"/>
</dbReference>
<dbReference type="AlphaFoldDB" id="A0AAW5NXP5"/>
<reference evidence="5" key="1">
    <citation type="submission" date="2022-08" db="EMBL/GenBank/DDBJ databases">
        <title>Genome Sequencing of Bacteroides fragilis Group Isolates with Nanopore Technology.</title>
        <authorList>
            <person name="Tisza M.J."/>
            <person name="Smith D."/>
            <person name="Dekker J.P."/>
        </authorList>
    </citation>
    <scope>NUCLEOTIDE SEQUENCE</scope>
    <source>
        <strain evidence="5">BFG-351</strain>
    </source>
</reference>
<dbReference type="Pfam" id="PF07715">
    <property type="entry name" value="Plug"/>
    <property type="match status" value="1"/>
</dbReference>
<dbReference type="GO" id="GO:0015344">
    <property type="term" value="F:siderophore uptake transmembrane transporter activity"/>
    <property type="evidence" value="ECO:0007669"/>
    <property type="project" value="TreeGrafter"/>
</dbReference>
<comment type="caution">
    <text evidence="5">The sequence shown here is derived from an EMBL/GenBank/DDBJ whole genome shotgun (WGS) entry which is preliminary data.</text>
</comment>
<protein>
    <submittedName>
        <fullName evidence="5">TonB-dependent receptor</fullName>
    </submittedName>
</protein>
<dbReference type="InterPro" id="IPR039426">
    <property type="entry name" value="TonB-dep_rcpt-like"/>
</dbReference>
<dbReference type="InterPro" id="IPR023997">
    <property type="entry name" value="TonB-dep_OMP_SusC/RagA_CS"/>
</dbReference>
<comment type="similarity">
    <text evidence="2">Belongs to the TonB-dependent receptor family.</text>
</comment>
<dbReference type="SUPFAM" id="SSF49464">
    <property type="entry name" value="Carboxypeptidase regulatory domain-like"/>
    <property type="match status" value="1"/>
</dbReference>
<keyword evidence="1 3" id="KW-0732">Signal</keyword>
<keyword evidence="2" id="KW-0813">Transport</keyword>
<dbReference type="Gene3D" id="2.170.130.10">
    <property type="entry name" value="TonB-dependent receptor, plug domain"/>
    <property type="match status" value="1"/>
</dbReference>
<feature type="signal peptide" evidence="3">
    <location>
        <begin position="1"/>
        <end position="25"/>
    </location>
</feature>
<proteinExistence type="inferred from homology"/>
<gene>
    <name evidence="5" type="ORF">NXW97_15485</name>
</gene>
<keyword evidence="2" id="KW-0812">Transmembrane</keyword>
<dbReference type="GO" id="GO:0009279">
    <property type="term" value="C:cell outer membrane"/>
    <property type="evidence" value="ECO:0007669"/>
    <property type="project" value="UniProtKB-SubCell"/>
</dbReference>
<dbReference type="Proteomes" id="UP001204548">
    <property type="component" value="Unassembled WGS sequence"/>
</dbReference>
<evidence type="ECO:0000313" key="6">
    <source>
        <dbReference type="Proteomes" id="UP001204548"/>
    </source>
</evidence>
<evidence type="ECO:0000256" key="1">
    <source>
        <dbReference type="ARBA" id="ARBA00022729"/>
    </source>
</evidence>
<keyword evidence="2" id="KW-0472">Membrane</keyword>
<dbReference type="InterPro" id="IPR012910">
    <property type="entry name" value="Plug_dom"/>
</dbReference>
<feature type="chain" id="PRO_5043644329" evidence="3">
    <location>
        <begin position="26"/>
        <end position="1129"/>
    </location>
</feature>
<dbReference type="RefSeq" id="WP_029425536.1">
    <property type="nucleotide sequence ID" value="NZ_CACRSZ010000008.1"/>
</dbReference>
<dbReference type="GO" id="GO:0044718">
    <property type="term" value="P:siderophore transmembrane transport"/>
    <property type="evidence" value="ECO:0007669"/>
    <property type="project" value="TreeGrafter"/>
</dbReference>
<keyword evidence="2" id="KW-1134">Transmembrane beta strand</keyword>
<dbReference type="Pfam" id="PF13715">
    <property type="entry name" value="CarbopepD_reg_2"/>
    <property type="match status" value="1"/>
</dbReference>
<sequence length="1129" mass="125961">MKHKNILKLCLCMLLAFVMAMSAMAQNARTFKGIVLDEAEQPIIGAAVKVVGTTTGTITDLDGNFTLNVPAGKEVEISYIGYVSQRFSSFSSKLAKIILKEDAQQLDEVVVVGYGTQKKAHLTGAIATVPVDEIQDVSSGSLSNTLRGLVNGVSVSGGDSRPGENASISIRQNKALEDIGGSNLTPLYVIDGYIYPTEVKVGNSTVNLGAEAFNNLDPTVVESISILKDASAAVYGARAANGVVLVTTKKGKLGTPKISYSGTFGITDEVSRPSMLSAYEYGKLWNAVRMGDPTETGIDPLKQLFQQDELNAMKSLNYDLLDKNWKAALTQQHSVNLSGATERASYFAGISYFDQDGNLGKLDYNRWNYRAGIDVKISKWVKANIQVSGDYGKKNTPLNQVGGSQAEKDYNTLLTHPYYIPEYVGDYAVAAYGPTNEQVSNIQNYNFSVLQNNGDYKRNMSSNMNVNAGLEYDFGWNKWLKGLKLKFSYSKSINSDKTNDYGTSYELYYLENRAGSGQHLYTPIDGADNSLFENTRFLYANGGKLVVNSSSSDTEGYLSRSMTRSDNYQMNFTATYNRDFGQHSIAALFSIEKSESETEYLYGSVTDPYEFTTGQSNSVKYTSTPGTTFTRYESGNLSYIGRLNYSYADRYLFEFLLRSDSSTKFAPENYWGFFPSVSAGWIISQESWFSKNVKWVDYLKLRASFGLTGRDNTTPWQWLQTYGTDLDKGPVLGTDPTSQAGSRLTMNSRNAAVNRDAHWDKSYKGNFGLDFNVLNNRLSFNIDAYYEWNREMLLSYNESVPSIVGANSAKVNYGELDAYGVELSATWRDRIGKDFKYKIQINTGYSDNKILVRDWVTEPTYKDYRRGDRTDQGSWGMQCLGMFRSYQDIDEYFTKYNISTYMGLNKEDVKPGMLIYKDVRGARQADGTYAAPDGVVSTENDQVRLSNRNNPYGMTMNLSAEWKGISLTAQFNAGWGGYSFIPSSAYSLGNMGTSANKYNDLEYANMPSFWTTDNMFVYNDVTDAAGNVVVKANRNGEYPNLRWTSVNGVQSSFWRVSGTRIRLNRLTLAYSIPSKYMKVIGIESCRFNVTGQNLLSFYNPYPDNFIDPMTSYGSYPTLRKFTIGVNLTF</sequence>
<dbReference type="FunFam" id="2.60.40.1120:FF:000003">
    <property type="entry name" value="Outer membrane protein Omp121"/>
    <property type="match status" value="1"/>
</dbReference>
<dbReference type="InterPro" id="IPR023996">
    <property type="entry name" value="TonB-dep_OMP_SusC/RagA"/>
</dbReference>
<name>A0AAW5NXP5_9BACE</name>
<dbReference type="NCBIfam" id="TIGR04056">
    <property type="entry name" value="OMP_RagA_SusC"/>
    <property type="match status" value="1"/>
</dbReference>
<keyword evidence="5" id="KW-0675">Receptor</keyword>
<dbReference type="NCBIfam" id="TIGR04057">
    <property type="entry name" value="SusC_RagA_signa"/>
    <property type="match status" value="1"/>
</dbReference>
<dbReference type="Gene3D" id="2.60.40.1120">
    <property type="entry name" value="Carboxypeptidase-like, regulatory domain"/>
    <property type="match status" value="1"/>
</dbReference>
<evidence type="ECO:0000259" key="4">
    <source>
        <dbReference type="Pfam" id="PF07715"/>
    </source>
</evidence>